<dbReference type="PANTHER" id="PTHR43685">
    <property type="entry name" value="GLYCOSYLTRANSFERASE"/>
    <property type="match status" value="1"/>
</dbReference>
<dbReference type="SUPFAM" id="SSF53448">
    <property type="entry name" value="Nucleotide-diphospho-sugar transferases"/>
    <property type="match status" value="1"/>
</dbReference>
<feature type="domain" description="Glycosyltransferase 2-like" evidence="1">
    <location>
        <begin position="10"/>
        <end position="120"/>
    </location>
</feature>
<evidence type="ECO:0000259" key="1">
    <source>
        <dbReference type="Pfam" id="PF00535"/>
    </source>
</evidence>
<reference evidence="2 3" key="1">
    <citation type="submission" date="2024-09" db="EMBL/GenBank/DDBJ databases">
        <authorList>
            <person name="Sun Q."/>
            <person name="Mori K."/>
        </authorList>
    </citation>
    <scope>NUCLEOTIDE SEQUENCE [LARGE SCALE GENOMIC DNA]</scope>
    <source>
        <strain evidence="2 3">JCM 13503</strain>
    </source>
</reference>
<dbReference type="Pfam" id="PF00535">
    <property type="entry name" value="Glycos_transf_2"/>
    <property type="match status" value="1"/>
</dbReference>
<dbReference type="InterPro" id="IPR029044">
    <property type="entry name" value="Nucleotide-diphossugar_trans"/>
</dbReference>
<name>A0ABV6AUZ3_9DEIO</name>
<dbReference type="InterPro" id="IPR050834">
    <property type="entry name" value="Glycosyltransf_2"/>
</dbReference>
<evidence type="ECO:0000313" key="2">
    <source>
        <dbReference type="EMBL" id="MFB9991314.1"/>
    </source>
</evidence>
<dbReference type="EMBL" id="JBHLYR010000013">
    <property type="protein sequence ID" value="MFB9991314.1"/>
    <property type="molecule type" value="Genomic_DNA"/>
</dbReference>
<protein>
    <submittedName>
        <fullName evidence="2">Glycosyltransferase family 2 protein</fullName>
    </submittedName>
</protein>
<proteinExistence type="predicted"/>
<gene>
    <name evidence="2" type="ORF">ACFFLM_04885</name>
</gene>
<accession>A0ABV6AUZ3</accession>
<comment type="caution">
    <text evidence="2">The sequence shown here is derived from an EMBL/GenBank/DDBJ whole genome shotgun (WGS) entry which is preliminary data.</text>
</comment>
<keyword evidence="3" id="KW-1185">Reference proteome</keyword>
<dbReference type="RefSeq" id="WP_380006114.1">
    <property type="nucleotide sequence ID" value="NZ_JBHLYR010000013.1"/>
</dbReference>
<dbReference type="Gene3D" id="3.90.550.10">
    <property type="entry name" value="Spore Coat Polysaccharide Biosynthesis Protein SpsA, Chain A"/>
    <property type="match status" value="1"/>
</dbReference>
<dbReference type="PANTHER" id="PTHR43685:SF2">
    <property type="entry name" value="GLYCOSYLTRANSFERASE 2-LIKE DOMAIN-CONTAINING PROTEIN"/>
    <property type="match status" value="1"/>
</dbReference>
<dbReference type="Proteomes" id="UP001589733">
    <property type="component" value="Unassembled WGS sequence"/>
</dbReference>
<sequence length="299" mass="34015">MTSQKLPMVSVIVPAYNAASYLPDALNSILGQTYPHLEVVVVNDGSTDDSAAVLAQFQAQDSRVKVVHQSNLGLPSARNTGIAASAGELLAYLDADDTIHPEKIERQLAYLQQHPEIDLVYSDYCRADQDLNLVSEEVIGIKRLPLDEAYVYTNVFPVMSPLLRRRLADRVGDFDPSLRAAEDWDYWLRCQRAGQFGYLPGFLSVYRIHGTQMHKDYEFMLKYCRMAAAKNFSKNSRSYRRMIGSVLWWQFGMKMRQTESSRLQALCSPDLLGTALRMLWEVKSVKDVLFIRHAFRHGL</sequence>
<dbReference type="InterPro" id="IPR001173">
    <property type="entry name" value="Glyco_trans_2-like"/>
</dbReference>
<organism evidence="2 3">
    <name type="scientific">Deinococcus oregonensis</name>
    <dbReference type="NCBI Taxonomy" id="1805970"/>
    <lineage>
        <taxon>Bacteria</taxon>
        <taxon>Thermotogati</taxon>
        <taxon>Deinococcota</taxon>
        <taxon>Deinococci</taxon>
        <taxon>Deinococcales</taxon>
        <taxon>Deinococcaceae</taxon>
        <taxon>Deinococcus</taxon>
    </lineage>
</organism>
<evidence type="ECO:0000313" key="3">
    <source>
        <dbReference type="Proteomes" id="UP001589733"/>
    </source>
</evidence>